<keyword evidence="8" id="KW-0862">Zinc</keyword>
<feature type="domain" description="Prenyltransferase alpha-alpha toroid" evidence="13">
    <location>
        <begin position="19"/>
        <end position="322"/>
    </location>
</feature>
<keyword evidence="5 14" id="KW-0808">Transferase</keyword>
<evidence type="ECO:0000256" key="11">
    <source>
        <dbReference type="ARBA" id="ARBA00047658"/>
    </source>
</evidence>
<evidence type="ECO:0000256" key="5">
    <source>
        <dbReference type="ARBA" id="ARBA00022679"/>
    </source>
</evidence>
<evidence type="ECO:0000256" key="1">
    <source>
        <dbReference type="ARBA" id="ARBA00001947"/>
    </source>
</evidence>
<comment type="caution">
    <text evidence="14">The sequence shown here is derived from an EMBL/GenBank/DDBJ whole genome shotgun (WGS) entry which is preliminary data.</text>
</comment>
<dbReference type="InterPro" id="IPR026873">
    <property type="entry name" value="Ptb1"/>
</dbReference>
<dbReference type="OrthoDB" id="5428259at2759"/>
<dbReference type="SUPFAM" id="SSF48239">
    <property type="entry name" value="Terpenoid cyclases/Protein prenyltransferases"/>
    <property type="match status" value="1"/>
</dbReference>
<keyword evidence="6" id="KW-0479">Metal-binding</keyword>
<dbReference type="AlphaFoldDB" id="A0A135LE86"/>
<evidence type="ECO:0000256" key="3">
    <source>
        <dbReference type="ARBA" id="ARBA00012656"/>
    </source>
</evidence>
<evidence type="ECO:0000256" key="9">
    <source>
        <dbReference type="ARBA" id="ARBA00030816"/>
    </source>
</evidence>
<dbReference type="Gene3D" id="1.50.10.20">
    <property type="match status" value="1"/>
</dbReference>
<reference evidence="14 15" key="1">
    <citation type="journal article" date="2016" name="BMC Genomics">
        <title>Genome sequencing and secondary metabolism of the postharvest pathogen Penicillium griseofulvum.</title>
        <authorList>
            <person name="Banani H."/>
            <person name="Marcet-Houben M."/>
            <person name="Ballester A.R."/>
            <person name="Abbruscato P."/>
            <person name="Gonzalez-Candelas L."/>
            <person name="Gabaldon T."/>
            <person name="Spadaro D."/>
        </authorList>
    </citation>
    <scope>NUCLEOTIDE SEQUENCE [LARGE SCALE GENOMIC DNA]</scope>
    <source>
        <strain evidence="14 15">PG3</strain>
    </source>
</reference>
<dbReference type="RefSeq" id="XP_040645810.1">
    <property type="nucleotide sequence ID" value="XM_040788857.1"/>
</dbReference>
<accession>A0A135LE86</accession>
<feature type="region of interest" description="Disordered" evidence="12">
    <location>
        <begin position="410"/>
        <end position="497"/>
    </location>
</feature>
<evidence type="ECO:0000256" key="6">
    <source>
        <dbReference type="ARBA" id="ARBA00022723"/>
    </source>
</evidence>
<comment type="catalytic activity">
    <reaction evidence="11">
        <text>geranylgeranyl diphosphate + L-cysteinyl-[protein] = S-geranylgeranyl-L-cysteinyl-[protein] + diphosphate</text>
        <dbReference type="Rhea" id="RHEA:21240"/>
        <dbReference type="Rhea" id="RHEA-COMP:10131"/>
        <dbReference type="Rhea" id="RHEA-COMP:11537"/>
        <dbReference type="ChEBI" id="CHEBI:29950"/>
        <dbReference type="ChEBI" id="CHEBI:33019"/>
        <dbReference type="ChEBI" id="CHEBI:57533"/>
        <dbReference type="ChEBI" id="CHEBI:86021"/>
        <dbReference type="EC" id="2.5.1.60"/>
    </reaction>
</comment>
<dbReference type="EMBL" id="LHQR01000065">
    <property type="protein sequence ID" value="KXG47274.1"/>
    <property type="molecule type" value="Genomic_DNA"/>
</dbReference>
<name>A0A135LE86_PENPA</name>
<evidence type="ECO:0000256" key="4">
    <source>
        <dbReference type="ARBA" id="ARBA00022602"/>
    </source>
</evidence>
<dbReference type="PANTHER" id="PTHR11774">
    <property type="entry name" value="GERANYLGERANYL TRANSFERASE TYPE BETA SUBUNIT"/>
    <property type="match status" value="1"/>
</dbReference>
<dbReference type="OMA" id="EPNEMVF"/>
<protein>
    <recommendedName>
        <fullName evidence="3">protein geranylgeranyltransferase type II</fullName>
        <ecNumber evidence="3">2.5.1.60</ecNumber>
    </recommendedName>
    <alternativeName>
        <fullName evidence="9">Geranylgeranyl transferase type II subunit beta</fullName>
    </alternativeName>
    <alternativeName>
        <fullName evidence="10">Type II protein geranyl-geranyltransferase subunit beta</fullName>
    </alternativeName>
</protein>
<feature type="region of interest" description="Disordered" evidence="12">
    <location>
        <begin position="674"/>
        <end position="718"/>
    </location>
</feature>
<dbReference type="GO" id="GO:0004663">
    <property type="term" value="F:Rab geranylgeranyltransferase activity"/>
    <property type="evidence" value="ECO:0007669"/>
    <property type="project" value="UniProtKB-EC"/>
</dbReference>
<evidence type="ECO:0000259" key="13">
    <source>
        <dbReference type="Pfam" id="PF00432"/>
    </source>
</evidence>
<evidence type="ECO:0000256" key="10">
    <source>
        <dbReference type="ARBA" id="ARBA00032766"/>
    </source>
</evidence>
<evidence type="ECO:0000256" key="12">
    <source>
        <dbReference type="SAM" id="MobiDB-lite"/>
    </source>
</evidence>
<feature type="compositionally biased region" description="Low complexity" evidence="12">
    <location>
        <begin position="439"/>
        <end position="452"/>
    </location>
</feature>
<feature type="compositionally biased region" description="Basic and acidic residues" evidence="12">
    <location>
        <begin position="457"/>
        <end position="470"/>
    </location>
</feature>
<organism evidence="14 15">
    <name type="scientific">Penicillium patulum</name>
    <name type="common">Penicillium griseofulvum</name>
    <dbReference type="NCBI Taxonomy" id="5078"/>
    <lineage>
        <taxon>Eukaryota</taxon>
        <taxon>Fungi</taxon>
        <taxon>Dikarya</taxon>
        <taxon>Ascomycota</taxon>
        <taxon>Pezizomycotina</taxon>
        <taxon>Eurotiomycetes</taxon>
        <taxon>Eurotiomycetidae</taxon>
        <taxon>Eurotiales</taxon>
        <taxon>Aspergillaceae</taxon>
        <taxon>Penicillium</taxon>
    </lineage>
</organism>
<keyword evidence="4" id="KW-0637">Prenyltransferase</keyword>
<dbReference type="STRING" id="5078.A0A135LE86"/>
<dbReference type="GO" id="GO:0005968">
    <property type="term" value="C:Rab-protein geranylgeranyltransferase complex"/>
    <property type="evidence" value="ECO:0007669"/>
    <property type="project" value="UniProtKB-ARBA"/>
</dbReference>
<sequence>MALVSGPGRAGVSPTGSDLHTSKHVTYIKNLDTRKDELEYWLTEHLRLNGVYWGLTALHILGRPDTLPRDQTIDFVLSCQNNNGGFGAAPGHDAHMLYTVSAVQILITIDAVDELEKRGRGGKQKVGSFIANLQNPDGSFMGDQWGETDTRFLYGALNALSLLRLMDLVDVQKAVSHIQSCENLDGAYGIRPGAESHAGQVFTCIGALAIAGRLDLVNKDRLGAWLSERQIESGGFNGRPEKLADACYSWWVGSSLAMIDRLHWIDGKKLAAFVLQCQDPDAGGFADRPGNMVDVYHTHFSLAGLSLLKFNGLEEIDPVYCMPKSITTKCLAGASIMQDPVLQCSICPGQPDFSDVSHLLTHAASKAHLANHFKLKLRADDENAVELLREYDEWFDANGFAKQLAARMANKETRKKRKSDEASISDAGKRTRTQAPNVEPESSTTPAATTTSGLDCLDPRLADSQDDQQHADAILAPTTPSPLPMTNNNATSRTGPTLRFLRSSNPAKLNVLHPMHASGLGDETRSLALPVTPMQRRHRPQPLERTWASSRDTPDPFIDSGDQTQVSGDAEIDKTRAEEMARLKGVQWPGMDIFDSATVQMRRRRNQKKDSAVLKTMELTSSLVEPNEMVFSPGGTLLKEREITGNVEDYSPLKGETPIPRRSVTRTKIARLTKADPNVPRAADRKRQKIDRKNVEEGPVRKEQHSPRRSRRAAARTQSYVGDDEEFGFTVNTFGKRARGGFNVFVDAEQEGEDIKPSYQEPGFKTQFDTLTPTRLVLNEKTNTGIHAPRIGHTSVYKENIEPILNPQGRIGPHDWHSLFAKRTDTDEFGFGPPYFSDIGDSYDNFDKAGYRFNPLQAPSNHPFYDPQYEEHDANHNGWLSMEQTAPSEETLSEEDQMLQSYYLCADAN</sequence>
<dbReference type="PANTHER" id="PTHR11774:SF11">
    <property type="entry name" value="GERANYLGERANYL TRANSFERASE TYPE-2 SUBUNIT BETA"/>
    <property type="match status" value="1"/>
</dbReference>
<dbReference type="Proteomes" id="UP000070168">
    <property type="component" value="Unassembled WGS sequence"/>
</dbReference>
<keyword evidence="7" id="KW-0677">Repeat</keyword>
<evidence type="ECO:0000256" key="7">
    <source>
        <dbReference type="ARBA" id="ARBA00022737"/>
    </source>
</evidence>
<dbReference type="GO" id="GO:0046872">
    <property type="term" value="F:metal ion binding"/>
    <property type="evidence" value="ECO:0007669"/>
    <property type="project" value="UniProtKB-KW"/>
</dbReference>
<dbReference type="GeneID" id="63704157"/>
<feature type="compositionally biased region" description="Polar residues" evidence="12">
    <location>
        <begin position="484"/>
        <end position="495"/>
    </location>
</feature>
<evidence type="ECO:0000256" key="2">
    <source>
        <dbReference type="ARBA" id="ARBA00010497"/>
    </source>
</evidence>
<dbReference type="EC" id="2.5.1.60" evidence="3"/>
<comment type="similarity">
    <text evidence="2">Belongs to the protein prenyltransferase subunit beta family.</text>
</comment>
<dbReference type="InterPro" id="IPR001330">
    <property type="entry name" value="Prenyltrans"/>
</dbReference>
<evidence type="ECO:0000313" key="15">
    <source>
        <dbReference type="Proteomes" id="UP000070168"/>
    </source>
</evidence>
<keyword evidence="15" id="KW-1185">Reference proteome</keyword>
<dbReference type="FunFam" id="1.50.10.20:FF:000009">
    <property type="entry name" value="Geranylgeranyl transferase type-2 subunit beta"/>
    <property type="match status" value="1"/>
</dbReference>
<feature type="region of interest" description="Disordered" evidence="12">
    <location>
        <begin position="534"/>
        <end position="565"/>
    </location>
</feature>
<dbReference type="Pfam" id="PF00432">
    <property type="entry name" value="Prenyltrans"/>
    <property type="match status" value="1"/>
</dbReference>
<dbReference type="CDD" id="cd02894">
    <property type="entry name" value="GGTase-II"/>
    <property type="match status" value="1"/>
</dbReference>
<comment type="cofactor">
    <cofactor evidence="1">
        <name>Zn(2+)</name>
        <dbReference type="ChEBI" id="CHEBI:29105"/>
    </cofactor>
</comment>
<proteinExistence type="inferred from homology"/>
<dbReference type="InterPro" id="IPR008930">
    <property type="entry name" value="Terpenoid_cyclase/PrenylTrfase"/>
</dbReference>
<feature type="compositionally biased region" description="Basic and acidic residues" evidence="12">
    <location>
        <begin position="691"/>
        <end position="706"/>
    </location>
</feature>
<gene>
    <name evidence="14" type="ORF">PGRI_011440</name>
</gene>
<evidence type="ECO:0000256" key="8">
    <source>
        <dbReference type="ARBA" id="ARBA00022833"/>
    </source>
</evidence>
<evidence type="ECO:0000313" key="14">
    <source>
        <dbReference type="EMBL" id="KXG47274.1"/>
    </source>
</evidence>
<dbReference type="InterPro" id="IPR045089">
    <property type="entry name" value="PGGT1B-like"/>
</dbReference>